<feature type="chain" id="PRO_5039609309" evidence="2">
    <location>
        <begin position="24"/>
        <end position="148"/>
    </location>
</feature>
<gene>
    <name evidence="4" type="ORF">GPX89_35035</name>
</gene>
<dbReference type="InterPro" id="IPR025240">
    <property type="entry name" value="DUF4189"/>
</dbReference>
<organism evidence="4 5">
    <name type="scientific">Nocardia terrae</name>
    <dbReference type="NCBI Taxonomy" id="2675851"/>
    <lineage>
        <taxon>Bacteria</taxon>
        <taxon>Bacillati</taxon>
        <taxon>Actinomycetota</taxon>
        <taxon>Actinomycetes</taxon>
        <taxon>Mycobacteriales</taxon>
        <taxon>Nocardiaceae</taxon>
        <taxon>Nocardia</taxon>
    </lineage>
</organism>
<evidence type="ECO:0000313" key="5">
    <source>
        <dbReference type="Proteomes" id="UP000466794"/>
    </source>
</evidence>
<feature type="region of interest" description="Disordered" evidence="1">
    <location>
        <begin position="113"/>
        <end position="148"/>
    </location>
</feature>
<keyword evidence="2" id="KW-0732">Signal</keyword>
<evidence type="ECO:0000313" key="4">
    <source>
        <dbReference type="EMBL" id="MVU82434.1"/>
    </source>
</evidence>
<dbReference type="EMBL" id="WRPP01000009">
    <property type="protein sequence ID" value="MVU82434.1"/>
    <property type="molecule type" value="Genomic_DNA"/>
</dbReference>
<reference evidence="4 5" key="1">
    <citation type="submission" date="2019-12" db="EMBL/GenBank/DDBJ databases">
        <title>Nocardia sp. nov. ET3-3 isolated from soil.</title>
        <authorList>
            <person name="Kanchanasin P."/>
            <person name="Tanasupawat S."/>
            <person name="Yuki M."/>
            <person name="Kudo T."/>
        </authorList>
    </citation>
    <scope>NUCLEOTIDE SEQUENCE [LARGE SCALE GENOMIC DNA]</scope>
    <source>
        <strain evidence="4 5">ET3-3</strain>
    </source>
</reference>
<evidence type="ECO:0000256" key="2">
    <source>
        <dbReference type="SAM" id="SignalP"/>
    </source>
</evidence>
<sequence length="148" mass="14684">MAMTFSGNVFRGVAAALSATAFAVVGCGSAGAEPGQDGHMYGSYAVSALQSDDSISVGAAWNFPDQASADDRAMSECGDGSCAVALRYVDACGAVAFRGERFAGGIGPTADDASRNAVNAVGPPWPQSMSADAMGSPAQVAGPHCIGQ</sequence>
<dbReference type="AlphaFoldDB" id="A0A7K1V718"/>
<keyword evidence="5" id="KW-1185">Reference proteome</keyword>
<protein>
    <submittedName>
        <fullName evidence="4">DUF4189 domain-containing protein</fullName>
    </submittedName>
</protein>
<dbReference type="Proteomes" id="UP000466794">
    <property type="component" value="Unassembled WGS sequence"/>
</dbReference>
<evidence type="ECO:0000259" key="3">
    <source>
        <dbReference type="Pfam" id="PF13827"/>
    </source>
</evidence>
<dbReference type="Pfam" id="PF13827">
    <property type="entry name" value="DUF4189"/>
    <property type="match status" value="1"/>
</dbReference>
<name>A0A7K1V718_9NOCA</name>
<evidence type="ECO:0000256" key="1">
    <source>
        <dbReference type="SAM" id="MobiDB-lite"/>
    </source>
</evidence>
<feature type="signal peptide" evidence="2">
    <location>
        <begin position="1"/>
        <end position="23"/>
    </location>
</feature>
<feature type="domain" description="DUF4189" evidence="3">
    <location>
        <begin position="41"/>
        <end position="120"/>
    </location>
</feature>
<comment type="caution">
    <text evidence="4">The sequence shown here is derived from an EMBL/GenBank/DDBJ whole genome shotgun (WGS) entry which is preliminary data.</text>
</comment>
<accession>A0A7K1V718</accession>
<proteinExistence type="predicted"/>